<evidence type="ECO:0000256" key="10">
    <source>
        <dbReference type="SAM" id="Phobius"/>
    </source>
</evidence>
<dbReference type="GO" id="GO:0050660">
    <property type="term" value="F:flavin adenine dinucleotide binding"/>
    <property type="evidence" value="ECO:0007669"/>
    <property type="project" value="InterPro"/>
</dbReference>
<comment type="caution">
    <text evidence="13">The sequence shown here is derived from an EMBL/GenBank/DDBJ whole genome shotgun (WGS) entry which is preliminary data.</text>
</comment>
<feature type="transmembrane region" description="Helical" evidence="10">
    <location>
        <begin position="133"/>
        <end position="151"/>
    </location>
</feature>
<feature type="domain" description="CNNM transmembrane" evidence="12">
    <location>
        <begin position="1"/>
        <end position="193"/>
    </location>
</feature>
<keyword evidence="2" id="KW-1003">Cell membrane</keyword>
<dbReference type="InterPro" id="IPR044751">
    <property type="entry name" value="Ion_transp-like_CBS"/>
</dbReference>
<evidence type="ECO:0000313" key="13">
    <source>
        <dbReference type="EMBL" id="OKY96148.1"/>
    </source>
</evidence>
<dbReference type="InterPro" id="IPR016169">
    <property type="entry name" value="FAD-bd_PCMH_sub2"/>
</dbReference>
<organism evidence="13 14">
    <name type="scientific">Alistipes putredinis</name>
    <dbReference type="NCBI Taxonomy" id="28117"/>
    <lineage>
        <taxon>Bacteria</taxon>
        <taxon>Pseudomonadati</taxon>
        <taxon>Bacteroidota</taxon>
        <taxon>Bacteroidia</taxon>
        <taxon>Bacteroidales</taxon>
        <taxon>Rikenellaceae</taxon>
        <taxon>Alistipes</taxon>
    </lineage>
</organism>
<accession>A0A1Q6FB91</accession>
<evidence type="ECO:0000256" key="8">
    <source>
        <dbReference type="PROSITE-ProRule" id="PRU00703"/>
    </source>
</evidence>
<evidence type="ECO:0000256" key="6">
    <source>
        <dbReference type="ARBA" id="ARBA00023122"/>
    </source>
</evidence>
<name>A0A1Q6FB91_9BACT</name>
<reference evidence="13 14" key="1">
    <citation type="journal article" date="2016" name="Nat. Biotechnol.">
        <title>Measurement of bacterial replication rates in microbial communities.</title>
        <authorList>
            <person name="Brown C.T."/>
            <person name="Olm M.R."/>
            <person name="Thomas B.C."/>
            <person name="Banfield J.F."/>
        </authorList>
    </citation>
    <scope>NUCLEOTIDE SEQUENCE [LARGE SCALE GENOMIC DNA]</scope>
    <source>
        <strain evidence="13">CAG:67_53_122</strain>
    </source>
</reference>
<keyword evidence="4" id="KW-0677">Repeat</keyword>
<dbReference type="InterPro" id="IPR002550">
    <property type="entry name" value="CNNM"/>
</dbReference>
<dbReference type="CDD" id="cd04590">
    <property type="entry name" value="CBS_pair_CorC_HlyC_assoc"/>
    <property type="match status" value="1"/>
</dbReference>
<dbReference type="SMART" id="SM00116">
    <property type="entry name" value="CBS"/>
    <property type="match status" value="2"/>
</dbReference>
<dbReference type="GO" id="GO:0005886">
    <property type="term" value="C:plasma membrane"/>
    <property type="evidence" value="ECO:0007669"/>
    <property type="project" value="UniProtKB-SubCell"/>
</dbReference>
<dbReference type="PANTHER" id="PTHR43099:SF5">
    <property type="entry name" value="HLYC_CORC FAMILY TRANSPORTER"/>
    <property type="match status" value="1"/>
</dbReference>
<dbReference type="PROSITE" id="PS51846">
    <property type="entry name" value="CNNM"/>
    <property type="match status" value="1"/>
</dbReference>
<dbReference type="STRING" id="28117.BHV66_02135"/>
<dbReference type="SUPFAM" id="SSF54631">
    <property type="entry name" value="CBS-domain pair"/>
    <property type="match status" value="1"/>
</dbReference>
<evidence type="ECO:0000259" key="11">
    <source>
        <dbReference type="PROSITE" id="PS51371"/>
    </source>
</evidence>
<gene>
    <name evidence="13" type="ORF">BHV66_02135</name>
</gene>
<dbReference type="Gene3D" id="3.10.580.10">
    <property type="entry name" value="CBS-domain"/>
    <property type="match status" value="1"/>
</dbReference>
<keyword evidence="3 9" id="KW-0812">Transmembrane</keyword>
<dbReference type="InterPro" id="IPR046342">
    <property type="entry name" value="CBS_dom_sf"/>
</dbReference>
<keyword evidence="7 9" id="KW-0472">Membrane</keyword>
<proteinExistence type="predicted"/>
<keyword evidence="6 8" id="KW-0129">CBS domain</keyword>
<dbReference type="AlphaFoldDB" id="A0A1Q6FB91"/>
<evidence type="ECO:0000259" key="12">
    <source>
        <dbReference type="PROSITE" id="PS51846"/>
    </source>
</evidence>
<dbReference type="InterPro" id="IPR005170">
    <property type="entry name" value="Transptr-assoc_dom"/>
</dbReference>
<dbReference type="EMBL" id="MNQH01000002">
    <property type="protein sequence ID" value="OKY96148.1"/>
    <property type="molecule type" value="Genomic_DNA"/>
</dbReference>
<evidence type="ECO:0000256" key="7">
    <source>
        <dbReference type="ARBA" id="ARBA00023136"/>
    </source>
</evidence>
<feature type="domain" description="CBS" evidence="11">
    <location>
        <begin position="212"/>
        <end position="272"/>
    </location>
</feature>
<evidence type="ECO:0000313" key="14">
    <source>
        <dbReference type="Proteomes" id="UP000187417"/>
    </source>
</evidence>
<protein>
    <submittedName>
        <fullName evidence="13">Hemolysin</fullName>
    </submittedName>
</protein>
<feature type="transmembrane region" description="Helical" evidence="10">
    <location>
        <begin position="91"/>
        <end position="113"/>
    </location>
</feature>
<dbReference type="SMART" id="SM01091">
    <property type="entry name" value="CorC_HlyC"/>
    <property type="match status" value="1"/>
</dbReference>
<feature type="domain" description="CBS" evidence="11">
    <location>
        <begin position="275"/>
        <end position="331"/>
    </location>
</feature>
<dbReference type="RefSeq" id="WP_022460908.1">
    <property type="nucleotide sequence ID" value="NZ_CAKVYA010000004.1"/>
</dbReference>
<dbReference type="SUPFAM" id="SSF56176">
    <property type="entry name" value="FAD-binding/transporter-associated domain-like"/>
    <property type="match status" value="1"/>
</dbReference>
<dbReference type="InterPro" id="IPR051676">
    <property type="entry name" value="UPF0053_domain"/>
</dbReference>
<dbReference type="InterPro" id="IPR000644">
    <property type="entry name" value="CBS_dom"/>
</dbReference>
<evidence type="ECO:0000256" key="9">
    <source>
        <dbReference type="PROSITE-ProRule" id="PRU01193"/>
    </source>
</evidence>
<dbReference type="Pfam" id="PF01595">
    <property type="entry name" value="CNNM"/>
    <property type="match status" value="1"/>
</dbReference>
<evidence type="ECO:0000256" key="3">
    <source>
        <dbReference type="ARBA" id="ARBA00022692"/>
    </source>
</evidence>
<evidence type="ECO:0000256" key="4">
    <source>
        <dbReference type="ARBA" id="ARBA00022737"/>
    </source>
</evidence>
<dbReference type="PROSITE" id="PS51371">
    <property type="entry name" value="CBS"/>
    <property type="match status" value="2"/>
</dbReference>
<dbReference type="Pfam" id="PF00571">
    <property type="entry name" value="CBS"/>
    <property type="match status" value="2"/>
</dbReference>
<keyword evidence="5 9" id="KW-1133">Transmembrane helix</keyword>
<dbReference type="InterPro" id="IPR036318">
    <property type="entry name" value="FAD-bd_PCMH-like_sf"/>
</dbReference>
<dbReference type="PANTHER" id="PTHR43099">
    <property type="entry name" value="UPF0053 PROTEIN YRKA"/>
    <property type="match status" value="1"/>
</dbReference>
<evidence type="ECO:0000256" key="1">
    <source>
        <dbReference type="ARBA" id="ARBA00004651"/>
    </source>
</evidence>
<dbReference type="Pfam" id="PF03471">
    <property type="entry name" value="CorC_HlyC"/>
    <property type="match status" value="1"/>
</dbReference>
<evidence type="ECO:0000256" key="5">
    <source>
        <dbReference type="ARBA" id="ARBA00022989"/>
    </source>
</evidence>
<dbReference type="Proteomes" id="UP000187417">
    <property type="component" value="Unassembled WGS sequence"/>
</dbReference>
<feature type="transmembrane region" description="Helical" evidence="10">
    <location>
        <begin position="55"/>
        <end position="79"/>
    </location>
</feature>
<dbReference type="Gene3D" id="3.30.465.10">
    <property type="match status" value="1"/>
</dbReference>
<evidence type="ECO:0000256" key="2">
    <source>
        <dbReference type="ARBA" id="ARBA00022475"/>
    </source>
</evidence>
<sequence>MEIFIILLLILLNGLFAMSEIALISARKSNLTAQAKQGNKRARQALKLAEDPNKFLSTVQIGITLIGILTGIYSGAAIADDLREVFVRWGVPYAAPVAQTLIVIVVTYLTIVFGELIPKRIGMTAAEPVAKLVAGPMKVLSVVASPFVWLLSKSIEGISRLFGLRDTDSPVTEAEIKSIVQEGAEDGAVQAVEQKIVGRVFSLGDRSVESIMTHRSDIAWLDVNMSVDEIRDLVRREPHGRYPVGEGSLDRLVGVVYLKDLFSHIGDPGFSLRQILSPVKLFHEGAEVYMALEQLRTEQLGYGIVCDEFGVTQGIVTLKDIFEALVGELLEDREEPDIVVREDGSVLVDGQCSFYDFLAHFGLEDVYSSAEYNTISGLILDELEHIPHSGEYLQWECFRLEVVDMDGARIDKVLATMIDTSDNKNK</sequence>
<comment type="subcellular location">
    <subcellularLocation>
        <location evidence="1">Cell membrane</location>
        <topology evidence="1">Multi-pass membrane protein</topology>
    </subcellularLocation>
</comment>